<evidence type="ECO:0008006" key="8">
    <source>
        <dbReference type="Google" id="ProtNLM"/>
    </source>
</evidence>
<evidence type="ECO:0000256" key="3">
    <source>
        <dbReference type="SAM" id="MobiDB-lite"/>
    </source>
</evidence>
<feature type="compositionally biased region" description="Basic and acidic residues" evidence="3">
    <location>
        <begin position="374"/>
        <end position="392"/>
    </location>
</feature>
<sequence>MQAIGIGRPGRQDTIDLRDALHVDDHANVHAHVEATHTYPSDEEHSVIEDDSDADDRELDYGDDDDDGSSSLSIPNESIDFDLVYSLHSFAATVEGQANVVKGDSLFLMDDSNSYWWLVRVLKTQEVGYIPAENIETPFERLARLNKHRNVDLASATQAELQEGVDRLRNNIVSSRTGENTPSPIPHKTPGPRPGQDRGVIFTPALYVHRYPPAVWGEYDEDEDDAEWDDEPYEDEDPDLADDDWYQRKDAENAAALGMEPDDGMGWDDSVVEDLQARSQPLAPGQVPLALQAGARQNATGQAPAPALRQPTSREGLAAQAAGKASPPTSPGKVMDPAEVTGTRKVSATPSIARDGDVAPSGPLLPSAIMQNQEEDRKRTREEIEALEEGARKKAKAGVQKPVPVAAAPVAGKLRKEQSDEDAGKKKKGGLFSGLFGGKKDKAKSAGVSSADGGSIELGRASSESGRSSNLHGTGSSNQHGTAESGSSTATTTQQQQTMVSSMRIATTPKREQPQQQGDLAQGQNPQTPPQQISTHASQLRQRDQQQQDLYKQYLTHSPASPPEASPNYGLQTASAVMSGASSYNSSANSAIGLGLPGTRQRPVSLILQGPAADAQGVGVPDLSVIRVFAGHNLQTEATFKTVLLNNSTTSSDLIRQAMQRFRLPAGEDENDYYLAVKQLEGSAAVLLPSEHPLGVFETLVEAAMELPKVKRSSVGSISSVASNLSMHPSIKKLPMNDFTDDSAVKFYLNRKADHSSHGSIMGEDGDETLMADTTADSVSSSSQYLSVNNNPNNINADRFNSPSFRFALQLAIYADDLPEDMVFDPVTEAIVFKHTLRDRAPSNASASSKISSTMRRKVFMFPKNVTVAEVIEVGLERFGIAEGVVDGGDEVEDKMTKRRSSARVRYGLTVDIGIQERELSPSSRVVDAYPTPPVYRAAERRLSETKRRSVDSAQLLGNYEDVNSEDPTFILRRAVSYRSSTSRHRLSAPLDELALSRMQMQRDSVSGSSVNSDGTADDAKPKQLSRQELIAAQRAASRANQKSVLSAQTNSVRGVDVLLPGNTMIRSSRYDAGAGDRMRYSYVEPDGETYDISDIIEEEWQGNADANKNDLLEGVLGRSKDGLGDNFDRVLNKIKDGKAARAAMSRSTSQLADRDMTRSISPSEYDTDTGGGDKSRSATPNARTPTPTSGANYSHARSGSAGSRNLTVNTQDTRRTKSNTPTHSKPRGPERNASIASVMSDLSGGYATSAGGYVTPLSHLPGETPEGSLRSVATATPQNLKRPFLPKDDFGIDYMMNIINLRATLPRAPTPPPLDHVDELLFGRKLQLDSVHPQLRDVYAGSFKQMEVMDKTLDEFLQRTMSPT</sequence>
<name>A0A167XJC2_9AGAM</name>
<feature type="compositionally biased region" description="Acidic residues" evidence="3">
    <location>
        <begin position="218"/>
        <end position="244"/>
    </location>
</feature>
<dbReference type="SUPFAM" id="SSF50044">
    <property type="entry name" value="SH3-domain"/>
    <property type="match status" value="1"/>
</dbReference>
<dbReference type="Gene3D" id="2.30.30.40">
    <property type="entry name" value="SH3 Domains"/>
    <property type="match status" value="1"/>
</dbReference>
<feature type="region of interest" description="Disordered" evidence="3">
    <location>
        <begin position="37"/>
        <end position="73"/>
    </location>
</feature>
<evidence type="ECO:0000259" key="4">
    <source>
        <dbReference type="PROSITE" id="PS50002"/>
    </source>
</evidence>
<dbReference type="SMART" id="SM00314">
    <property type="entry name" value="RA"/>
    <property type="match status" value="1"/>
</dbReference>
<feature type="region of interest" description="Disordered" evidence="3">
    <location>
        <begin position="297"/>
        <end position="547"/>
    </location>
</feature>
<dbReference type="GO" id="GO:0051286">
    <property type="term" value="C:cell tip"/>
    <property type="evidence" value="ECO:0007669"/>
    <property type="project" value="TreeGrafter"/>
</dbReference>
<feature type="compositionally biased region" description="Low complexity" evidence="3">
    <location>
        <begin position="1004"/>
        <end position="1015"/>
    </location>
</feature>
<dbReference type="GO" id="GO:0030950">
    <property type="term" value="P:establishment or maintenance of actin cytoskeleton polarity"/>
    <property type="evidence" value="ECO:0007669"/>
    <property type="project" value="TreeGrafter"/>
</dbReference>
<dbReference type="PANTHER" id="PTHR47775:SF1">
    <property type="entry name" value="BUD SITE SELECTION PROTEIN 14"/>
    <property type="match status" value="1"/>
</dbReference>
<evidence type="ECO:0000313" key="7">
    <source>
        <dbReference type="Proteomes" id="UP000076532"/>
    </source>
</evidence>
<feature type="region of interest" description="Disordered" evidence="3">
    <location>
        <begin position="1138"/>
        <end position="1233"/>
    </location>
</feature>
<evidence type="ECO:0000259" key="5">
    <source>
        <dbReference type="PROSITE" id="PS50200"/>
    </source>
</evidence>
<dbReference type="InterPro" id="IPR036028">
    <property type="entry name" value="SH3-like_dom_sf"/>
</dbReference>
<feature type="compositionally biased region" description="Basic and acidic residues" evidence="3">
    <location>
        <begin position="37"/>
        <end position="48"/>
    </location>
</feature>
<dbReference type="SUPFAM" id="SSF54236">
    <property type="entry name" value="Ubiquitin-like"/>
    <property type="match status" value="1"/>
</dbReference>
<dbReference type="InterPro" id="IPR053039">
    <property type="entry name" value="Polarity_Bud-Selection_Reg"/>
</dbReference>
<dbReference type="STRING" id="436010.A0A167XJC2"/>
<dbReference type="Gene3D" id="3.10.20.90">
    <property type="entry name" value="Phosphatidylinositol 3-kinase Catalytic Subunit, Chain A, domain 1"/>
    <property type="match status" value="1"/>
</dbReference>
<feature type="region of interest" description="Disordered" evidence="3">
    <location>
        <begin position="174"/>
        <end position="199"/>
    </location>
</feature>
<feature type="compositionally biased region" description="Acidic residues" evidence="3">
    <location>
        <begin position="49"/>
        <end position="68"/>
    </location>
</feature>
<dbReference type="InterPro" id="IPR001452">
    <property type="entry name" value="SH3_domain"/>
</dbReference>
<evidence type="ECO:0000313" key="6">
    <source>
        <dbReference type="EMBL" id="KZP07278.1"/>
    </source>
</evidence>
<feature type="compositionally biased region" description="Pro residues" evidence="3">
    <location>
        <begin position="183"/>
        <end position="193"/>
    </location>
</feature>
<feature type="domain" description="Ras-associating" evidence="5">
    <location>
        <begin position="622"/>
        <end position="754"/>
    </location>
</feature>
<evidence type="ECO:0000256" key="1">
    <source>
        <dbReference type="ARBA" id="ARBA00022443"/>
    </source>
</evidence>
<dbReference type="EMBL" id="KV417756">
    <property type="protein sequence ID" value="KZP07278.1"/>
    <property type="molecule type" value="Genomic_DNA"/>
</dbReference>
<gene>
    <name evidence="6" type="ORF">FIBSPDRAFT_1053052</name>
</gene>
<accession>A0A167XJC2</accession>
<dbReference type="GO" id="GO:0015630">
    <property type="term" value="C:microtubule cytoskeleton"/>
    <property type="evidence" value="ECO:0007669"/>
    <property type="project" value="TreeGrafter"/>
</dbReference>
<dbReference type="GO" id="GO:0008104">
    <property type="term" value="P:intracellular protein localization"/>
    <property type="evidence" value="ECO:0007669"/>
    <property type="project" value="TreeGrafter"/>
</dbReference>
<organism evidence="6 7">
    <name type="scientific">Athelia psychrophila</name>
    <dbReference type="NCBI Taxonomy" id="1759441"/>
    <lineage>
        <taxon>Eukaryota</taxon>
        <taxon>Fungi</taxon>
        <taxon>Dikarya</taxon>
        <taxon>Basidiomycota</taxon>
        <taxon>Agaricomycotina</taxon>
        <taxon>Agaricomycetes</taxon>
        <taxon>Agaricomycetidae</taxon>
        <taxon>Atheliales</taxon>
        <taxon>Atheliaceae</taxon>
        <taxon>Athelia</taxon>
    </lineage>
</organism>
<feature type="compositionally biased region" description="Low complexity" evidence="3">
    <location>
        <begin position="397"/>
        <end position="412"/>
    </location>
</feature>
<protein>
    <recommendedName>
        <fullName evidence="8">SH3 domain-containing protein</fullName>
    </recommendedName>
</protein>
<feature type="compositionally biased region" description="Low complexity" evidence="3">
    <location>
        <begin position="514"/>
        <end position="526"/>
    </location>
</feature>
<feature type="compositionally biased region" description="Basic and acidic residues" evidence="3">
    <location>
        <begin position="414"/>
        <end position="424"/>
    </location>
</feature>
<dbReference type="PANTHER" id="PTHR47775">
    <property type="entry name" value="BUD SITE SELECTION PROTEIN 14"/>
    <property type="match status" value="1"/>
</dbReference>
<feature type="compositionally biased region" description="Polar residues" evidence="3">
    <location>
        <begin position="1178"/>
        <end position="1212"/>
    </location>
</feature>
<feature type="domain" description="SH3" evidence="4">
    <location>
        <begin position="79"/>
        <end position="140"/>
    </location>
</feature>
<keyword evidence="1 2" id="KW-0728">SH3 domain</keyword>
<dbReference type="Pfam" id="PF00788">
    <property type="entry name" value="RA"/>
    <property type="match status" value="1"/>
</dbReference>
<dbReference type="InterPro" id="IPR000159">
    <property type="entry name" value="RA_dom"/>
</dbReference>
<dbReference type="PROSITE" id="PS50002">
    <property type="entry name" value="SH3"/>
    <property type="match status" value="1"/>
</dbReference>
<dbReference type="PROSITE" id="PS50200">
    <property type="entry name" value="RA"/>
    <property type="match status" value="1"/>
</dbReference>
<feature type="region of interest" description="Disordered" evidence="3">
    <location>
        <begin position="218"/>
        <end position="245"/>
    </location>
</feature>
<dbReference type="Pfam" id="PF00018">
    <property type="entry name" value="SH3_1"/>
    <property type="match status" value="1"/>
</dbReference>
<keyword evidence="7" id="KW-1185">Reference proteome</keyword>
<dbReference type="OrthoDB" id="196165at2759"/>
<proteinExistence type="predicted"/>
<feature type="compositionally biased region" description="Polar residues" evidence="3">
    <location>
        <begin position="462"/>
        <end position="490"/>
    </location>
</feature>
<dbReference type="SMART" id="SM00326">
    <property type="entry name" value="SH3"/>
    <property type="match status" value="1"/>
</dbReference>
<feature type="region of interest" description="Disordered" evidence="3">
    <location>
        <begin position="1000"/>
        <end position="1024"/>
    </location>
</feature>
<reference evidence="6 7" key="1">
    <citation type="journal article" date="2016" name="Mol. Biol. Evol.">
        <title>Comparative Genomics of Early-Diverging Mushroom-Forming Fungi Provides Insights into the Origins of Lignocellulose Decay Capabilities.</title>
        <authorList>
            <person name="Nagy L.G."/>
            <person name="Riley R."/>
            <person name="Tritt A."/>
            <person name="Adam C."/>
            <person name="Daum C."/>
            <person name="Floudas D."/>
            <person name="Sun H."/>
            <person name="Yadav J.S."/>
            <person name="Pangilinan J."/>
            <person name="Larsson K.H."/>
            <person name="Matsuura K."/>
            <person name="Barry K."/>
            <person name="Labutti K."/>
            <person name="Kuo R."/>
            <person name="Ohm R.A."/>
            <person name="Bhattacharya S.S."/>
            <person name="Shirouzu T."/>
            <person name="Yoshinaga Y."/>
            <person name="Martin F.M."/>
            <person name="Grigoriev I.V."/>
            <person name="Hibbett D.S."/>
        </authorList>
    </citation>
    <scope>NUCLEOTIDE SEQUENCE [LARGE SCALE GENOMIC DNA]</scope>
    <source>
        <strain evidence="6 7">CBS 109695</strain>
    </source>
</reference>
<evidence type="ECO:0000256" key="2">
    <source>
        <dbReference type="PROSITE-ProRule" id="PRU00192"/>
    </source>
</evidence>
<dbReference type="GO" id="GO:0007165">
    <property type="term" value="P:signal transduction"/>
    <property type="evidence" value="ECO:0007669"/>
    <property type="project" value="InterPro"/>
</dbReference>
<dbReference type="Proteomes" id="UP000076532">
    <property type="component" value="Unassembled WGS sequence"/>
</dbReference>
<dbReference type="InterPro" id="IPR029071">
    <property type="entry name" value="Ubiquitin-like_domsf"/>
</dbReference>